<reference evidence="2" key="1">
    <citation type="submission" date="2018-11" db="EMBL/GenBank/DDBJ databases">
        <authorList>
            <consortium name="Genoscope - CEA"/>
            <person name="William W."/>
        </authorList>
    </citation>
    <scope>NUCLEOTIDE SEQUENCE</scope>
</reference>
<evidence type="ECO:0000313" key="2">
    <source>
        <dbReference type="EMBL" id="VDD48543.1"/>
    </source>
</evidence>
<dbReference type="EMBL" id="LR031878">
    <property type="protein sequence ID" value="VDD48543.1"/>
    <property type="molecule type" value="Genomic_DNA"/>
</dbReference>
<organism evidence="2">
    <name type="scientific">Brassica oleracea</name>
    <name type="common">Wild cabbage</name>
    <dbReference type="NCBI Taxonomy" id="3712"/>
    <lineage>
        <taxon>Eukaryota</taxon>
        <taxon>Viridiplantae</taxon>
        <taxon>Streptophyta</taxon>
        <taxon>Embryophyta</taxon>
        <taxon>Tracheophyta</taxon>
        <taxon>Spermatophyta</taxon>
        <taxon>Magnoliopsida</taxon>
        <taxon>eudicotyledons</taxon>
        <taxon>Gunneridae</taxon>
        <taxon>Pentapetalae</taxon>
        <taxon>rosids</taxon>
        <taxon>malvids</taxon>
        <taxon>Brassicales</taxon>
        <taxon>Brassicaceae</taxon>
        <taxon>Brassiceae</taxon>
        <taxon>Brassica</taxon>
    </lineage>
</organism>
<keyword evidence="1" id="KW-0472">Membrane</keyword>
<feature type="transmembrane region" description="Helical" evidence="1">
    <location>
        <begin position="55"/>
        <end position="77"/>
    </location>
</feature>
<dbReference type="AlphaFoldDB" id="A0A3P6ETT3"/>
<name>A0A3P6ETT3_BRAOL</name>
<evidence type="ECO:0000256" key="1">
    <source>
        <dbReference type="SAM" id="Phobius"/>
    </source>
</evidence>
<protein>
    <submittedName>
        <fullName evidence="2">Uncharacterized protein</fullName>
    </submittedName>
</protein>
<keyword evidence="1" id="KW-1133">Transmembrane helix</keyword>
<keyword evidence="1" id="KW-0812">Transmembrane</keyword>
<feature type="transmembrane region" description="Helical" evidence="1">
    <location>
        <begin position="17"/>
        <end position="35"/>
    </location>
</feature>
<sequence length="78" mass="9030">MLEWPEVKRCKLCGEKCFICFTIALYVISLLIRRVPKIHHQMLMNINSALHQGKYLLIVMLVGWRVIGVLIHANNVIS</sequence>
<accession>A0A3P6ETT3</accession>
<proteinExistence type="predicted"/>
<gene>
    <name evidence="2" type="ORF">BOLC1T00932H</name>
</gene>